<gene>
    <name evidence="1" type="ORF">PXEA_LOCUS15324</name>
</gene>
<sequence length="235" mass="25089">MPLPIPKGSSISGLLSCFHPLLNLYSLAGYITLLVTKPVCPATSDTDKTGPLFQIPVGFSPDRQTTCLGSRHIFDYSICLSPEDLRYLPVPASAGRHALIALHLGVPLFNASLSKAVYHGLTGLSGCSGQNQSGPLAELETANRQLVGQLACFISLLSSDEIGAEEKGDKLKTLLRTNLPLKASMRLTGVYSNSKTWADVWMHRLATHCTGSGPGPWPLPVHSILLGDAGLQFLD</sequence>
<comment type="caution">
    <text evidence="1">The sequence shown here is derived from an EMBL/GenBank/DDBJ whole genome shotgun (WGS) entry which is preliminary data.</text>
</comment>
<dbReference type="OrthoDB" id="10673419at2759"/>
<dbReference type="Proteomes" id="UP000784294">
    <property type="component" value="Unassembled WGS sequence"/>
</dbReference>
<protein>
    <submittedName>
        <fullName evidence="1">Uncharacterized protein</fullName>
    </submittedName>
</protein>
<evidence type="ECO:0000313" key="1">
    <source>
        <dbReference type="EMBL" id="VEL21884.1"/>
    </source>
</evidence>
<organism evidence="1 2">
    <name type="scientific">Protopolystoma xenopodis</name>
    <dbReference type="NCBI Taxonomy" id="117903"/>
    <lineage>
        <taxon>Eukaryota</taxon>
        <taxon>Metazoa</taxon>
        <taxon>Spiralia</taxon>
        <taxon>Lophotrochozoa</taxon>
        <taxon>Platyhelminthes</taxon>
        <taxon>Monogenea</taxon>
        <taxon>Polyopisthocotylea</taxon>
        <taxon>Polystomatidea</taxon>
        <taxon>Polystomatidae</taxon>
        <taxon>Protopolystoma</taxon>
    </lineage>
</organism>
<name>A0A448WWE0_9PLAT</name>
<dbReference type="EMBL" id="CAAALY010053598">
    <property type="protein sequence ID" value="VEL21884.1"/>
    <property type="molecule type" value="Genomic_DNA"/>
</dbReference>
<evidence type="ECO:0000313" key="2">
    <source>
        <dbReference type="Proteomes" id="UP000784294"/>
    </source>
</evidence>
<accession>A0A448WWE0</accession>
<dbReference type="AlphaFoldDB" id="A0A448WWE0"/>
<keyword evidence="2" id="KW-1185">Reference proteome</keyword>
<reference evidence="1" key="1">
    <citation type="submission" date="2018-11" db="EMBL/GenBank/DDBJ databases">
        <authorList>
            <consortium name="Pathogen Informatics"/>
        </authorList>
    </citation>
    <scope>NUCLEOTIDE SEQUENCE</scope>
</reference>
<proteinExistence type="predicted"/>